<reference evidence="13 14" key="1">
    <citation type="journal article" date="2014" name="Appl. Environ. Microbiol.">
        <title>Gut symbionts from distinct hosts exhibit genotoxic activity via divergent colibactin biosynthetic pathways.</title>
        <authorList>
            <person name="Engel P."/>
            <person name="Vizcaino M.I."/>
            <person name="Crawford J.M."/>
        </authorList>
    </citation>
    <scope>NUCLEOTIDE SEQUENCE [LARGE SCALE GENOMIC DNA]</scope>
    <source>
        <strain evidence="13 14">PEB0191</strain>
    </source>
</reference>
<comment type="similarity">
    <text evidence="4">In the C-terminal section; belongs to the glycosyl hydrolase 73 family.</text>
</comment>
<dbReference type="Pfam" id="PF10135">
    <property type="entry name" value="Rod-binding"/>
    <property type="match status" value="1"/>
</dbReference>
<evidence type="ECO:0000313" key="13">
    <source>
        <dbReference type="EMBL" id="AJA46034.1"/>
    </source>
</evidence>
<dbReference type="PRINTS" id="PR01002">
    <property type="entry name" value="FLGFLGJ"/>
</dbReference>
<proteinExistence type="inferred from homology"/>
<dbReference type="GO" id="GO:0042597">
    <property type="term" value="C:periplasmic space"/>
    <property type="evidence" value="ECO:0007669"/>
    <property type="project" value="UniProtKB-SubCell"/>
</dbReference>
<keyword evidence="13" id="KW-0969">Cilium</keyword>
<evidence type="ECO:0000256" key="2">
    <source>
        <dbReference type="ARBA" id="ARBA00004418"/>
    </source>
</evidence>
<sequence>MINNNIGQSYHRLAFDVSGFSQLKQQAVNGSPESIRQVAQQFETLFINMMMQSMRKAVPEGGLFSSSASQLFTSMFDQQIAQDAAGKGFGLADMLTKQLSRTSMSTEQVKSNTDVNQTQVAQSSMTNSLAQSLFTDSATHTPKALGQVLYQNQVNNSAIQAKVHNPTASQQKSDSKEDHITQFVNQWLNPAQLAAKQTGIPYQIIIAQAALETGWGKRQITTTDGQPSYNYFAIKAGNTWQGKTTEITTTEYVNNKKVTKKHRFRVYDNHHQAINDYTRLITQNPRYKVIRQAPTAKAAAQALQQANYATDPNYGSKLIQLIDQIDSITKSISIKNVKGFNRISF</sequence>
<dbReference type="GO" id="GO:0016798">
    <property type="term" value="F:hydrolase activity, acting on glycosyl bonds"/>
    <property type="evidence" value="ECO:0007669"/>
    <property type="project" value="UniProtKB-KW"/>
</dbReference>
<keyword evidence="8" id="KW-0378">Hydrolase</keyword>
<dbReference type="Proteomes" id="UP000030901">
    <property type="component" value="Chromosome"/>
</dbReference>
<dbReference type="AlphaFoldDB" id="A0A0A7S3H1"/>
<dbReference type="InterPro" id="IPR019301">
    <property type="entry name" value="Flagellar_prot_FlgJ_N"/>
</dbReference>
<evidence type="ECO:0000256" key="3">
    <source>
        <dbReference type="ARBA" id="ARBA00006880"/>
    </source>
</evidence>
<keyword evidence="9" id="KW-0326">Glycosidase</keyword>
<dbReference type="InterPro" id="IPR002901">
    <property type="entry name" value="MGlyc_endo_b_GlcNAc-like_dom"/>
</dbReference>
<evidence type="ECO:0000256" key="6">
    <source>
        <dbReference type="ARBA" id="ARBA00022764"/>
    </source>
</evidence>
<evidence type="ECO:0000313" key="14">
    <source>
        <dbReference type="Proteomes" id="UP000030901"/>
    </source>
</evidence>
<keyword evidence="10" id="KW-0961">Cell wall biogenesis/degradation</keyword>
<evidence type="ECO:0000259" key="12">
    <source>
        <dbReference type="SMART" id="SM00047"/>
    </source>
</evidence>
<dbReference type="Gene3D" id="1.10.530.10">
    <property type="match status" value="1"/>
</dbReference>
<dbReference type="GO" id="GO:0071555">
    <property type="term" value="P:cell wall organization"/>
    <property type="evidence" value="ECO:0007669"/>
    <property type="project" value="UniProtKB-KW"/>
</dbReference>
<evidence type="ECO:0000256" key="4">
    <source>
        <dbReference type="ARBA" id="ARBA00007974"/>
    </source>
</evidence>
<dbReference type="HOGENOM" id="CLU_013771_3_0_6"/>
<dbReference type="OrthoDB" id="289937at2"/>
<name>A0A0A7S3H1_FRIPE</name>
<keyword evidence="13" id="KW-0282">Flagellum</keyword>
<dbReference type="Pfam" id="PF01832">
    <property type="entry name" value="Glucosaminidase"/>
    <property type="match status" value="1"/>
</dbReference>
<comment type="function">
    <text evidence="1">Flagellum-specific muramidase which hydrolyzes the peptidoglycan layer to assemble the rod structure in the periplasmic space.</text>
</comment>
<evidence type="ECO:0000256" key="11">
    <source>
        <dbReference type="ARBA" id="ARBA00030835"/>
    </source>
</evidence>
<keyword evidence="7" id="KW-1005">Bacterial flagellum biogenesis</keyword>
<evidence type="ECO:0000256" key="9">
    <source>
        <dbReference type="ARBA" id="ARBA00023295"/>
    </source>
</evidence>
<dbReference type="Gene3D" id="2.10.70.40">
    <property type="entry name" value="peptidoglycan hydrolase"/>
    <property type="match status" value="1"/>
</dbReference>
<evidence type="ECO:0000256" key="10">
    <source>
        <dbReference type="ARBA" id="ARBA00023316"/>
    </source>
</evidence>
<keyword evidence="13" id="KW-0966">Cell projection</keyword>
<dbReference type="PANTHER" id="PTHR33308:SF9">
    <property type="entry name" value="PEPTIDOGLYCAN HYDROLASE FLGJ"/>
    <property type="match status" value="1"/>
</dbReference>
<evidence type="ECO:0000256" key="5">
    <source>
        <dbReference type="ARBA" id="ARBA00013433"/>
    </source>
</evidence>
<dbReference type="NCBIfam" id="TIGR02541">
    <property type="entry name" value="flagell_FlgJ"/>
    <property type="match status" value="1"/>
</dbReference>
<organism evidence="13 14">
    <name type="scientific">Frischella perrara</name>
    <dbReference type="NCBI Taxonomy" id="1267021"/>
    <lineage>
        <taxon>Bacteria</taxon>
        <taxon>Pseudomonadati</taxon>
        <taxon>Pseudomonadota</taxon>
        <taxon>Gammaproteobacteria</taxon>
        <taxon>Orbales</taxon>
        <taxon>Orbaceae</taxon>
        <taxon>Frischella</taxon>
    </lineage>
</organism>
<comment type="similarity">
    <text evidence="3">In the N-terminal section; belongs to the FlgJ family.</text>
</comment>
<keyword evidence="6" id="KW-0574">Periplasm</keyword>
<accession>A0A0A7S3H1</accession>
<dbReference type="InterPro" id="IPR013377">
    <property type="entry name" value="FlgJ"/>
</dbReference>
<feature type="domain" description="Mannosyl-glycoprotein endo-beta-N-acetylglucosamidase-like" evidence="12">
    <location>
        <begin position="173"/>
        <end position="331"/>
    </location>
</feature>
<dbReference type="RefSeq" id="WP_052236957.1">
    <property type="nucleotide sequence ID" value="NZ_CP009056.1"/>
</dbReference>
<keyword evidence="14" id="KW-1185">Reference proteome</keyword>
<dbReference type="SMART" id="SM00047">
    <property type="entry name" value="LYZ2"/>
    <property type="match status" value="1"/>
</dbReference>
<evidence type="ECO:0000256" key="1">
    <source>
        <dbReference type="ARBA" id="ARBA00002954"/>
    </source>
</evidence>
<dbReference type="EMBL" id="CP009056">
    <property type="protein sequence ID" value="AJA46034.1"/>
    <property type="molecule type" value="Genomic_DNA"/>
</dbReference>
<dbReference type="KEGG" id="fpp:FPB0191_02230"/>
<dbReference type="InterPro" id="IPR051056">
    <property type="entry name" value="Glycosyl_Hydrolase_73"/>
</dbReference>
<evidence type="ECO:0000256" key="7">
    <source>
        <dbReference type="ARBA" id="ARBA00022795"/>
    </source>
</evidence>
<dbReference type="GO" id="GO:0004040">
    <property type="term" value="F:amidase activity"/>
    <property type="evidence" value="ECO:0007669"/>
    <property type="project" value="InterPro"/>
</dbReference>
<dbReference type="GO" id="GO:0044780">
    <property type="term" value="P:bacterial-type flagellum assembly"/>
    <property type="evidence" value="ECO:0007669"/>
    <property type="project" value="InterPro"/>
</dbReference>
<comment type="subcellular location">
    <subcellularLocation>
        <location evidence="2">Periplasm</location>
    </subcellularLocation>
</comment>
<protein>
    <recommendedName>
        <fullName evidence="5">Peptidoglycan hydrolase FlgJ</fullName>
    </recommendedName>
    <alternativeName>
        <fullName evidence="11">Muramidase FlgJ</fullName>
    </alternativeName>
</protein>
<dbReference type="PANTHER" id="PTHR33308">
    <property type="entry name" value="PEPTIDOGLYCAN HYDROLASE FLGJ"/>
    <property type="match status" value="1"/>
</dbReference>
<gene>
    <name evidence="13" type="ORF">FPB0191_02230</name>
</gene>
<evidence type="ECO:0000256" key="8">
    <source>
        <dbReference type="ARBA" id="ARBA00022801"/>
    </source>
</evidence>
<dbReference type="STRING" id="1267021.FPB0191_02230"/>
<dbReference type="GO" id="GO:0071973">
    <property type="term" value="P:bacterial-type flagellum-dependent cell motility"/>
    <property type="evidence" value="ECO:0007669"/>
    <property type="project" value="TreeGrafter"/>
</dbReference>